<dbReference type="Proteomes" id="UP000466396">
    <property type="component" value="Chromosome"/>
</dbReference>
<keyword evidence="4" id="KW-0812">Transmembrane</keyword>
<dbReference type="OrthoDB" id="5196392at2"/>
<keyword evidence="4" id="KW-1133">Transmembrane helix</keyword>
<feature type="region of interest" description="Disordered" evidence="3">
    <location>
        <begin position="1"/>
        <end position="36"/>
    </location>
</feature>
<proteinExistence type="predicted"/>
<feature type="transmembrane region" description="Helical" evidence="4">
    <location>
        <begin position="59"/>
        <end position="77"/>
    </location>
</feature>
<feature type="compositionally biased region" description="Polar residues" evidence="3">
    <location>
        <begin position="1"/>
        <end position="10"/>
    </location>
</feature>
<dbReference type="EMBL" id="AP022581">
    <property type="protein sequence ID" value="BBX95030.1"/>
    <property type="molecule type" value="Genomic_DNA"/>
</dbReference>
<gene>
    <name evidence="5" type="ORF">MLAC_03240</name>
</gene>
<comment type="subcellular location">
    <subcellularLocation>
        <location evidence="1">Membrane</location>
    </subcellularLocation>
</comment>
<dbReference type="PANTHER" id="PTHR37042:SF4">
    <property type="entry name" value="OUTER MEMBRANE PROTEIN RV1973"/>
    <property type="match status" value="1"/>
</dbReference>
<dbReference type="GO" id="GO:0016020">
    <property type="term" value="C:membrane"/>
    <property type="evidence" value="ECO:0007669"/>
    <property type="project" value="UniProtKB-SubCell"/>
</dbReference>
<dbReference type="PANTHER" id="PTHR37042">
    <property type="entry name" value="OUTER MEMBRANE PROTEIN RV1973"/>
    <property type="match status" value="1"/>
</dbReference>
<accession>A0A1X1YVI4</accession>
<evidence type="ECO:0000256" key="4">
    <source>
        <dbReference type="SAM" id="Phobius"/>
    </source>
</evidence>
<dbReference type="STRING" id="169765.AWC15_12340"/>
<name>A0A1X1YVI4_9MYCO</name>
<dbReference type="KEGG" id="mlj:MLAC_03240"/>
<keyword evidence="6" id="KW-1185">Reference proteome</keyword>
<evidence type="ECO:0000256" key="1">
    <source>
        <dbReference type="ARBA" id="ARBA00004370"/>
    </source>
</evidence>
<keyword evidence="2 4" id="KW-0472">Membrane</keyword>
<dbReference type="AlphaFoldDB" id="A0A1X1YVI4"/>
<evidence type="ECO:0000313" key="5">
    <source>
        <dbReference type="EMBL" id="BBX95030.1"/>
    </source>
</evidence>
<evidence type="ECO:0000313" key="6">
    <source>
        <dbReference type="Proteomes" id="UP000466396"/>
    </source>
</evidence>
<evidence type="ECO:0000256" key="3">
    <source>
        <dbReference type="SAM" id="MobiDB-lite"/>
    </source>
</evidence>
<sequence>MIVKHTSSADTMEAPIGSTETPSPGEMEIPPASAGSAGTRGLAAIARWTRRCLTRWRPMVAAAVVVAAMGVAVGLFVTQYRPDRQIDDSAAHRAIQAACDGAVALLSYSYDNLEHDFATAKSRLTGGFLAYYDKFSQQGLAPAARDGQLTTTAKVVRAAASELHPDSAVVLVFLNQTTASKIKSETLTTAISVLVTLTKVKGSWLIAKFDPL</sequence>
<dbReference type="RefSeq" id="WP_085156305.1">
    <property type="nucleotide sequence ID" value="NZ_AP022581.1"/>
</dbReference>
<organism evidence="5 6">
    <name type="scientific">Mycobacterium lacus</name>
    <dbReference type="NCBI Taxonomy" id="169765"/>
    <lineage>
        <taxon>Bacteria</taxon>
        <taxon>Bacillati</taxon>
        <taxon>Actinomycetota</taxon>
        <taxon>Actinomycetes</taxon>
        <taxon>Mycobacteriales</taxon>
        <taxon>Mycobacteriaceae</taxon>
        <taxon>Mycobacterium</taxon>
    </lineage>
</organism>
<evidence type="ECO:0000256" key="2">
    <source>
        <dbReference type="ARBA" id="ARBA00023136"/>
    </source>
</evidence>
<reference evidence="5 6" key="1">
    <citation type="journal article" date="2019" name="Emerg. Microbes Infect.">
        <title>Comprehensive subspecies identification of 175 nontuberculous mycobacteria species based on 7547 genomic profiles.</title>
        <authorList>
            <person name="Matsumoto Y."/>
            <person name="Kinjo T."/>
            <person name="Motooka D."/>
            <person name="Nabeya D."/>
            <person name="Jung N."/>
            <person name="Uechi K."/>
            <person name="Horii T."/>
            <person name="Iida T."/>
            <person name="Fujita J."/>
            <person name="Nakamura S."/>
        </authorList>
    </citation>
    <scope>NUCLEOTIDE SEQUENCE [LARGE SCALE GENOMIC DNA]</scope>
    <source>
        <strain evidence="5 6">JCM 15657</strain>
    </source>
</reference>
<protein>
    <submittedName>
        <fullName evidence="5">Uncharacterized protein</fullName>
    </submittedName>
</protein>